<sequence length="456" mass="48677">MQRVMSGGLTVQVGVSVTAGRERRATAAVIAMTMAAGVAGCSDGGLTDGRDAVKLSVSPGDGTASLRPDSAIGIQAQNGTIENVTVSTGGEEVEGDLNADRTGWRSRWTLDPASKYKVTATALGRDGKTQTVTSRFTTAKPKKAMATTVEAPSHKETVGVGMPIILNFDEEVADRAAVERALELRSSKAVEGAWHWFDDQRVVFRTRKYWPRHTQVSFRAHLSGVRFAGGLYGTDDKNLDFRVGDEHIIKASENSHQMWVRVNGRLKRTIPVSMGMGGVRKYITTNGDHLTMDKGSPVIMDSSTVGCGPGCPGYYRQTVYSAVRISDSGEYVHSAPWSVGSQGNSNVSHGCVNISPGNASWFYDLVYRGDPVKITGTARELEPENGWGFWQLDWADWAKGSALKQTLHVGPRGANPVPLSPKTSPAPKPTTSPSSSGGPLTDTAPTSTGTRPAQPG</sequence>
<evidence type="ECO:0000256" key="4">
    <source>
        <dbReference type="ARBA" id="ARBA00022984"/>
    </source>
</evidence>
<dbReference type="InterPro" id="IPR005490">
    <property type="entry name" value="LD_TPept_cat_dom"/>
</dbReference>
<dbReference type="PANTHER" id="PTHR30582:SF2">
    <property type="entry name" value="L,D-TRANSPEPTIDASE YCIB-RELATED"/>
    <property type="match status" value="1"/>
</dbReference>
<dbReference type="CDD" id="cd16913">
    <property type="entry name" value="YkuD_like"/>
    <property type="match status" value="1"/>
</dbReference>
<evidence type="ECO:0000259" key="9">
    <source>
        <dbReference type="PROSITE" id="PS52029"/>
    </source>
</evidence>
<keyword evidence="3 7" id="KW-0133">Cell shape</keyword>
<dbReference type="InterPro" id="IPR050979">
    <property type="entry name" value="LD-transpeptidase"/>
</dbReference>
<dbReference type="Pfam" id="PF17964">
    <property type="entry name" value="Big_10"/>
    <property type="match status" value="1"/>
</dbReference>
<evidence type="ECO:0000256" key="3">
    <source>
        <dbReference type="ARBA" id="ARBA00022960"/>
    </source>
</evidence>
<evidence type="ECO:0000313" key="10">
    <source>
        <dbReference type="EMBL" id="GAA2577852.1"/>
    </source>
</evidence>
<keyword evidence="5" id="KW-0012">Acyltransferase</keyword>
<keyword evidence="4 7" id="KW-0573">Peptidoglycan synthesis</keyword>
<evidence type="ECO:0000256" key="2">
    <source>
        <dbReference type="ARBA" id="ARBA00022679"/>
    </source>
</evidence>
<comment type="pathway">
    <text evidence="1 7">Cell wall biogenesis; peptidoglycan biosynthesis.</text>
</comment>
<dbReference type="Gene3D" id="2.60.40.3710">
    <property type="match status" value="1"/>
</dbReference>
<evidence type="ECO:0000256" key="1">
    <source>
        <dbReference type="ARBA" id="ARBA00004752"/>
    </source>
</evidence>
<dbReference type="PROSITE" id="PS52029">
    <property type="entry name" value="LD_TPASE"/>
    <property type="match status" value="1"/>
</dbReference>
<dbReference type="Proteomes" id="UP001501509">
    <property type="component" value="Unassembled WGS sequence"/>
</dbReference>
<proteinExistence type="predicted"/>
<feature type="active site" description="Nucleophile" evidence="7">
    <location>
        <position position="351"/>
    </location>
</feature>
<dbReference type="Gene3D" id="2.60.40.3780">
    <property type="match status" value="1"/>
</dbReference>
<feature type="domain" description="L,D-TPase catalytic" evidence="9">
    <location>
        <begin position="247"/>
        <end position="375"/>
    </location>
</feature>
<dbReference type="EMBL" id="BAAATD010000001">
    <property type="protein sequence ID" value="GAA2577852.1"/>
    <property type="molecule type" value="Genomic_DNA"/>
</dbReference>
<feature type="region of interest" description="Disordered" evidence="8">
    <location>
        <begin position="408"/>
        <end position="456"/>
    </location>
</feature>
<keyword evidence="11" id="KW-1185">Reference proteome</keyword>
<dbReference type="Gene3D" id="2.40.440.10">
    <property type="entry name" value="L,D-transpeptidase catalytic domain-like"/>
    <property type="match status" value="1"/>
</dbReference>
<dbReference type="InterPro" id="IPR038063">
    <property type="entry name" value="Transpep_catalytic_dom"/>
</dbReference>
<protein>
    <submittedName>
        <fullName evidence="10">Ig-like domain-containing protein</fullName>
    </submittedName>
</protein>
<organism evidence="10 11">
    <name type="scientific">Actinomadura fulvescens</name>
    <dbReference type="NCBI Taxonomy" id="46160"/>
    <lineage>
        <taxon>Bacteria</taxon>
        <taxon>Bacillati</taxon>
        <taxon>Actinomycetota</taxon>
        <taxon>Actinomycetes</taxon>
        <taxon>Streptosporangiales</taxon>
        <taxon>Thermomonosporaceae</taxon>
        <taxon>Actinomadura</taxon>
    </lineage>
</organism>
<reference evidence="10 11" key="1">
    <citation type="journal article" date="2019" name="Int. J. Syst. Evol. Microbiol.">
        <title>The Global Catalogue of Microorganisms (GCM) 10K type strain sequencing project: providing services to taxonomists for standard genome sequencing and annotation.</title>
        <authorList>
            <consortium name="The Broad Institute Genomics Platform"/>
            <consortium name="The Broad Institute Genome Sequencing Center for Infectious Disease"/>
            <person name="Wu L."/>
            <person name="Ma J."/>
        </authorList>
    </citation>
    <scope>NUCLEOTIDE SEQUENCE [LARGE SCALE GENOMIC DNA]</scope>
    <source>
        <strain evidence="10 11">JCM 6833</strain>
    </source>
</reference>
<dbReference type="InterPro" id="IPR041280">
    <property type="entry name" value="Big_10"/>
</dbReference>
<evidence type="ECO:0000256" key="5">
    <source>
        <dbReference type="ARBA" id="ARBA00023315"/>
    </source>
</evidence>
<dbReference type="SUPFAM" id="SSF141523">
    <property type="entry name" value="L,D-transpeptidase catalytic domain-like"/>
    <property type="match status" value="1"/>
</dbReference>
<comment type="caution">
    <text evidence="10">The sequence shown here is derived from an EMBL/GenBank/DDBJ whole genome shotgun (WGS) entry which is preliminary data.</text>
</comment>
<keyword evidence="2" id="KW-0808">Transferase</keyword>
<dbReference type="Pfam" id="PF03734">
    <property type="entry name" value="YkuD"/>
    <property type="match status" value="1"/>
</dbReference>
<evidence type="ECO:0000256" key="7">
    <source>
        <dbReference type="PROSITE-ProRule" id="PRU01373"/>
    </source>
</evidence>
<dbReference type="PANTHER" id="PTHR30582">
    <property type="entry name" value="L,D-TRANSPEPTIDASE"/>
    <property type="match status" value="1"/>
</dbReference>
<evidence type="ECO:0000256" key="6">
    <source>
        <dbReference type="ARBA" id="ARBA00023316"/>
    </source>
</evidence>
<feature type="compositionally biased region" description="Polar residues" evidence="8">
    <location>
        <begin position="443"/>
        <end position="456"/>
    </location>
</feature>
<feature type="active site" description="Proton donor/acceptor" evidence="7">
    <location>
        <position position="333"/>
    </location>
</feature>
<gene>
    <name evidence="10" type="ORF">GCM10010411_08000</name>
</gene>
<feature type="compositionally biased region" description="Low complexity" evidence="8">
    <location>
        <begin position="431"/>
        <end position="441"/>
    </location>
</feature>
<name>A0ABN3PDA7_9ACTN</name>
<dbReference type="CDD" id="cd13432">
    <property type="entry name" value="LDT_IgD_like_2"/>
    <property type="match status" value="1"/>
</dbReference>
<keyword evidence="6 7" id="KW-0961">Cell wall biogenesis/degradation</keyword>
<accession>A0ABN3PDA7</accession>
<evidence type="ECO:0000256" key="8">
    <source>
        <dbReference type="SAM" id="MobiDB-lite"/>
    </source>
</evidence>
<evidence type="ECO:0000313" key="11">
    <source>
        <dbReference type="Proteomes" id="UP001501509"/>
    </source>
</evidence>